<protein>
    <submittedName>
        <fullName evidence="2">Uncharacterized protein</fullName>
    </submittedName>
</protein>
<comment type="caution">
    <text evidence="2">The sequence shown here is derived from an EMBL/GenBank/DDBJ whole genome shotgun (WGS) entry which is preliminary data.</text>
</comment>
<organism evidence="2 3">
    <name type="scientific">Eleusine coracana subsp. coracana</name>
    <dbReference type="NCBI Taxonomy" id="191504"/>
    <lineage>
        <taxon>Eukaryota</taxon>
        <taxon>Viridiplantae</taxon>
        <taxon>Streptophyta</taxon>
        <taxon>Embryophyta</taxon>
        <taxon>Tracheophyta</taxon>
        <taxon>Spermatophyta</taxon>
        <taxon>Magnoliopsida</taxon>
        <taxon>Liliopsida</taxon>
        <taxon>Poales</taxon>
        <taxon>Poaceae</taxon>
        <taxon>PACMAD clade</taxon>
        <taxon>Chloridoideae</taxon>
        <taxon>Cynodonteae</taxon>
        <taxon>Eleusininae</taxon>
        <taxon>Eleusine</taxon>
    </lineage>
</organism>
<reference evidence="2" key="2">
    <citation type="submission" date="2021-12" db="EMBL/GenBank/DDBJ databases">
        <title>Resequencing data analysis of finger millet.</title>
        <authorList>
            <person name="Hatakeyama M."/>
            <person name="Aluri S."/>
            <person name="Balachadran M.T."/>
            <person name="Sivarajan S.R."/>
            <person name="Poveda L."/>
            <person name="Shimizu-Inatsugi R."/>
            <person name="Schlapbach R."/>
            <person name="Sreeman S.M."/>
            <person name="Shimizu K.K."/>
        </authorList>
    </citation>
    <scope>NUCLEOTIDE SEQUENCE</scope>
</reference>
<accession>A0AAV5CCB7</accession>
<feature type="region of interest" description="Disordered" evidence="1">
    <location>
        <begin position="117"/>
        <end position="148"/>
    </location>
</feature>
<dbReference type="EMBL" id="BQKI01000006">
    <property type="protein sequence ID" value="GJM95873.1"/>
    <property type="molecule type" value="Genomic_DNA"/>
</dbReference>
<gene>
    <name evidence="2" type="primary">ga12656</name>
    <name evidence="2" type="ORF">PR202_ga12656</name>
</gene>
<keyword evidence="3" id="KW-1185">Reference proteome</keyword>
<sequence>MLLSMARSSLPRPGSCLRAQPRCPFACPAPSPVLGMVGGAPHAGWDAGHGRISHLVPGLDAVLCAHHGGPSQGHGPALVAEDCGERRRRSMSRWRVPGGASAVGCWGQSSSDEAGIPALEFGTSGQRSTRRKLFGLPPALDRPHARRS</sequence>
<evidence type="ECO:0000313" key="3">
    <source>
        <dbReference type="Proteomes" id="UP001054889"/>
    </source>
</evidence>
<evidence type="ECO:0000256" key="1">
    <source>
        <dbReference type="SAM" id="MobiDB-lite"/>
    </source>
</evidence>
<evidence type="ECO:0000313" key="2">
    <source>
        <dbReference type="EMBL" id="GJM95873.1"/>
    </source>
</evidence>
<dbReference type="Proteomes" id="UP001054889">
    <property type="component" value="Unassembled WGS sequence"/>
</dbReference>
<proteinExistence type="predicted"/>
<name>A0AAV5CCB7_ELECO</name>
<dbReference type="AlphaFoldDB" id="A0AAV5CCB7"/>
<reference evidence="2" key="1">
    <citation type="journal article" date="2018" name="DNA Res.">
        <title>Multiple hybrid de novo genome assembly of finger millet, an orphan allotetraploid crop.</title>
        <authorList>
            <person name="Hatakeyama M."/>
            <person name="Aluri S."/>
            <person name="Balachadran M.T."/>
            <person name="Sivarajan S.R."/>
            <person name="Patrignani A."/>
            <person name="Gruter S."/>
            <person name="Poveda L."/>
            <person name="Shimizu-Inatsugi R."/>
            <person name="Baeten J."/>
            <person name="Francoijs K.J."/>
            <person name="Nataraja K.N."/>
            <person name="Reddy Y.A.N."/>
            <person name="Phadnis S."/>
            <person name="Ravikumar R.L."/>
            <person name="Schlapbach R."/>
            <person name="Sreeman S.M."/>
            <person name="Shimizu K.K."/>
        </authorList>
    </citation>
    <scope>NUCLEOTIDE SEQUENCE</scope>
</reference>